<dbReference type="CDD" id="cd05016">
    <property type="entry name" value="SIS_PGI_2"/>
    <property type="match status" value="1"/>
</dbReference>
<proteinExistence type="inferred from homology"/>
<evidence type="ECO:0000256" key="9">
    <source>
        <dbReference type="RuleBase" id="RU000612"/>
    </source>
</evidence>
<dbReference type="GO" id="GO:0006096">
    <property type="term" value="P:glycolytic process"/>
    <property type="evidence" value="ECO:0007669"/>
    <property type="project" value="UniProtKB-UniRule"/>
</dbReference>
<dbReference type="GO" id="GO:0097367">
    <property type="term" value="F:carbohydrate derivative binding"/>
    <property type="evidence" value="ECO:0007669"/>
    <property type="project" value="InterPro"/>
</dbReference>
<dbReference type="PRINTS" id="PR00662">
    <property type="entry name" value="G6PISOMERASE"/>
</dbReference>
<dbReference type="PROSITE" id="PS51463">
    <property type="entry name" value="P_GLUCOSE_ISOMERASE_3"/>
    <property type="match status" value="1"/>
</dbReference>
<dbReference type="FunFam" id="3.40.50.10490:FF:000016">
    <property type="entry name" value="Glucose-6-phosphate isomerase"/>
    <property type="match status" value="1"/>
</dbReference>
<comment type="pathway">
    <text evidence="1 8 9">Carbohydrate degradation; glycolysis; D-glyceraldehyde 3-phosphate and glycerone phosphate from D-glucose: step 2/4.</text>
</comment>
<dbReference type="AlphaFoldDB" id="R4K9A1"/>
<keyword evidence="6 8" id="KW-0413">Isomerase</keyword>
<keyword evidence="4 8" id="KW-0963">Cytoplasm</keyword>
<gene>
    <name evidence="8" type="primary">pgi</name>
    <name evidence="10" type="ORF">Clopa_4421</name>
</gene>
<dbReference type="UniPathway" id="UPA00138"/>
<dbReference type="PATRIC" id="fig|86416.3.peg.4427"/>
<organism evidence="10 11">
    <name type="scientific">Clostridium pasteurianum BC1</name>
    <dbReference type="NCBI Taxonomy" id="86416"/>
    <lineage>
        <taxon>Bacteria</taxon>
        <taxon>Bacillati</taxon>
        <taxon>Bacillota</taxon>
        <taxon>Clostridia</taxon>
        <taxon>Eubacteriales</taxon>
        <taxon>Clostridiaceae</taxon>
        <taxon>Clostridium</taxon>
    </lineage>
</organism>
<dbReference type="EMBL" id="CP003261">
    <property type="protein sequence ID" value="AGK99133.1"/>
    <property type="molecule type" value="Genomic_DNA"/>
</dbReference>
<dbReference type="CDD" id="cd05015">
    <property type="entry name" value="SIS_PGI_1"/>
    <property type="match status" value="1"/>
</dbReference>
<comment type="caution">
    <text evidence="8">Lacks conserved residue(s) required for the propagation of feature annotation.</text>
</comment>
<dbReference type="PROSITE" id="PS00765">
    <property type="entry name" value="P_GLUCOSE_ISOMERASE_1"/>
    <property type="match status" value="1"/>
</dbReference>
<evidence type="ECO:0000313" key="10">
    <source>
        <dbReference type="EMBL" id="AGK99133.1"/>
    </source>
</evidence>
<dbReference type="InterPro" id="IPR001672">
    <property type="entry name" value="G6P_Isomerase"/>
</dbReference>
<dbReference type="PROSITE" id="PS00174">
    <property type="entry name" value="P_GLUCOSE_ISOMERASE_2"/>
    <property type="match status" value="1"/>
</dbReference>
<dbReference type="HAMAP" id="MF_00473">
    <property type="entry name" value="G6P_isomerase"/>
    <property type="match status" value="1"/>
</dbReference>
<dbReference type="GO" id="GO:0048029">
    <property type="term" value="F:monosaccharide binding"/>
    <property type="evidence" value="ECO:0007669"/>
    <property type="project" value="TreeGrafter"/>
</dbReference>
<dbReference type="NCBIfam" id="NF010697">
    <property type="entry name" value="PRK14097.1"/>
    <property type="match status" value="1"/>
</dbReference>
<dbReference type="GO" id="GO:0005829">
    <property type="term" value="C:cytosol"/>
    <property type="evidence" value="ECO:0007669"/>
    <property type="project" value="TreeGrafter"/>
</dbReference>
<dbReference type="OrthoDB" id="140919at2"/>
<evidence type="ECO:0000313" key="11">
    <source>
        <dbReference type="Proteomes" id="UP000013523"/>
    </source>
</evidence>
<dbReference type="PANTHER" id="PTHR11469">
    <property type="entry name" value="GLUCOSE-6-PHOSPHATE ISOMERASE"/>
    <property type="match status" value="1"/>
</dbReference>
<evidence type="ECO:0000256" key="7">
    <source>
        <dbReference type="ARBA" id="ARBA00029321"/>
    </source>
</evidence>
<dbReference type="InterPro" id="IPR046348">
    <property type="entry name" value="SIS_dom_sf"/>
</dbReference>
<dbReference type="SUPFAM" id="SSF53697">
    <property type="entry name" value="SIS domain"/>
    <property type="match status" value="1"/>
</dbReference>
<dbReference type="RefSeq" id="WP_015617404.1">
    <property type="nucleotide sequence ID" value="NC_021182.1"/>
</dbReference>
<evidence type="ECO:0000256" key="2">
    <source>
        <dbReference type="ARBA" id="ARBA00006604"/>
    </source>
</evidence>
<accession>R4K9A1</accession>
<evidence type="ECO:0000256" key="4">
    <source>
        <dbReference type="ARBA" id="ARBA00022490"/>
    </source>
</evidence>
<comment type="subcellular location">
    <subcellularLocation>
        <location evidence="8">Cytoplasm</location>
    </subcellularLocation>
</comment>
<evidence type="ECO:0000256" key="3">
    <source>
        <dbReference type="ARBA" id="ARBA00022432"/>
    </source>
</evidence>
<keyword evidence="3 8" id="KW-0312">Gluconeogenesis</keyword>
<dbReference type="Pfam" id="PF00342">
    <property type="entry name" value="PGI"/>
    <property type="match status" value="1"/>
</dbReference>
<comment type="similarity">
    <text evidence="2 8 9">Belongs to the GPI family.</text>
</comment>
<dbReference type="InterPro" id="IPR035482">
    <property type="entry name" value="SIS_PGI_2"/>
</dbReference>
<reference evidence="10 11" key="1">
    <citation type="submission" date="2012-01" db="EMBL/GenBank/DDBJ databases">
        <title>Complete sequence of chromosome of Clostridium pasteurianum BC1.</title>
        <authorList>
            <consortium name="US DOE Joint Genome Institute"/>
            <person name="Lucas S."/>
            <person name="Han J."/>
            <person name="Lapidus A."/>
            <person name="Cheng J.-F."/>
            <person name="Goodwin L."/>
            <person name="Pitluck S."/>
            <person name="Peters L."/>
            <person name="Mikhailova N."/>
            <person name="Teshima H."/>
            <person name="Detter J.C."/>
            <person name="Han C."/>
            <person name="Tapia R."/>
            <person name="Land M."/>
            <person name="Hauser L."/>
            <person name="Kyrpides N."/>
            <person name="Ivanova N."/>
            <person name="Pagani I."/>
            <person name="Dunn J."/>
            <person name="Taghavi S."/>
            <person name="Francis A."/>
            <person name="van der Lelie D."/>
            <person name="Woyke T."/>
        </authorList>
    </citation>
    <scope>NUCLEOTIDE SEQUENCE [LARGE SCALE GENOMIC DNA]</scope>
    <source>
        <strain evidence="10 11">BC1</strain>
    </source>
</reference>
<protein>
    <recommendedName>
        <fullName evidence="8">Glucose-6-phosphate isomerase</fullName>
        <shortName evidence="8">GPI</shortName>
        <ecNumber evidence="8">5.3.1.9</ecNumber>
    </recommendedName>
    <alternativeName>
        <fullName evidence="8">Phosphoglucose isomerase</fullName>
        <shortName evidence="8">PGI</shortName>
    </alternativeName>
    <alternativeName>
        <fullName evidence="8">Phosphohexose isomerase</fullName>
        <shortName evidence="8">PHI</shortName>
    </alternativeName>
</protein>
<dbReference type="KEGG" id="cpas:Clopa_4421"/>
<dbReference type="InterPro" id="IPR035476">
    <property type="entry name" value="SIS_PGI_1"/>
</dbReference>
<dbReference type="EC" id="5.3.1.9" evidence="8"/>
<dbReference type="eggNOG" id="COG0166">
    <property type="taxonomic scope" value="Bacteria"/>
</dbReference>
<dbReference type="FunFam" id="3.40.50.10490:FF:000015">
    <property type="entry name" value="Glucose-6-phosphate isomerase"/>
    <property type="match status" value="1"/>
</dbReference>
<evidence type="ECO:0000256" key="5">
    <source>
        <dbReference type="ARBA" id="ARBA00023152"/>
    </source>
</evidence>
<dbReference type="GO" id="GO:0006094">
    <property type="term" value="P:gluconeogenesis"/>
    <property type="evidence" value="ECO:0007669"/>
    <property type="project" value="UniProtKB-UniRule"/>
</dbReference>
<dbReference type="InterPro" id="IPR018189">
    <property type="entry name" value="Phosphoglucose_isomerase_CS"/>
</dbReference>
<dbReference type="STRING" id="86416.Clopa_4421"/>
<name>R4K9A1_CLOPA</name>
<keyword evidence="11" id="KW-1185">Reference proteome</keyword>
<sequence length="451" mass="50259">MTKKLSLDLTKLDSFLNENELTYLQPLVTEAHNMLHNKTGQGNDFLGWIDLPVDYNKEEFERIKKAAEKIRNDSDALIVIGIGGSYLGARATIETLSHTFYNSLPKEKRNSPNVFFVGNNISSTYMVDLLETIEGKDISVNVISKSGTTTEPAIAFRIFKDYLEKKYGKDGAKERIYATTDKEKGALKSLADTEGYETFVIPDDVGGRFSVLTPVGLLPIAAAGIDIEELLKGAAAGREAYSSPNLEENDAYKYAAARNALYRKGKTTEILVNYEPSLHYFGEWWKQLYGESEGKDGKGIFPASVDFSTDLHSMGQYIQQGLRNIYETVVNIESPRKNIVIEKSDENIDGLNFVAGQTMDYVNKKAFEGTVLAHNDGGVPNIAVNVPELTPYYLGYLMYFFEKACGVSGYLLAVNPFDQPGVEEYKKNMFALLGKPGYESKKEELEKRLGK</sequence>
<dbReference type="GO" id="GO:0004347">
    <property type="term" value="F:glucose-6-phosphate isomerase activity"/>
    <property type="evidence" value="ECO:0007669"/>
    <property type="project" value="UniProtKB-UniRule"/>
</dbReference>
<evidence type="ECO:0000256" key="1">
    <source>
        <dbReference type="ARBA" id="ARBA00004926"/>
    </source>
</evidence>
<feature type="active site" evidence="8">
    <location>
        <position position="426"/>
    </location>
</feature>
<comment type="function">
    <text evidence="8">Catalyzes the reversible isomerization of glucose-6-phosphate to fructose-6-phosphate.</text>
</comment>
<dbReference type="PANTHER" id="PTHR11469:SF1">
    <property type="entry name" value="GLUCOSE-6-PHOSPHATE ISOMERASE"/>
    <property type="match status" value="1"/>
</dbReference>
<comment type="catalytic activity">
    <reaction evidence="7 8 9">
        <text>alpha-D-glucose 6-phosphate = beta-D-fructose 6-phosphate</text>
        <dbReference type="Rhea" id="RHEA:11816"/>
        <dbReference type="ChEBI" id="CHEBI:57634"/>
        <dbReference type="ChEBI" id="CHEBI:58225"/>
        <dbReference type="EC" id="5.3.1.9"/>
    </reaction>
</comment>
<dbReference type="Gene3D" id="3.40.50.10490">
    <property type="entry name" value="Glucose-6-phosphate isomerase like protein, domain 1"/>
    <property type="match status" value="3"/>
</dbReference>
<feature type="active site" description="Proton donor" evidence="8">
    <location>
        <position position="291"/>
    </location>
</feature>
<keyword evidence="5 8" id="KW-0324">Glycolysis</keyword>
<evidence type="ECO:0000256" key="8">
    <source>
        <dbReference type="HAMAP-Rule" id="MF_00473"/>
    </source>
</evidence>
<evidence type="ECO:0000256" key="6">
    <source>
        <dbReference type="ARBA" id="ARBA00023235"/>
    </source>
</evidence>
<dbReference type="UniPathway" id="UPA00109">
    <property type="reaction ID" value="UER00181"/>
</dbReference>
<dbReference type="HOGENOM" id="CLU_037303_0_1_9"/>
<dbReference type="GO" id="GO:0051156">
    <property type="term" value="P:glucose 6-phosphate metabolic process"/>
    <property type="evidence" value="ECO:0007669"/>
    <property type="project" value="TreeGrafter"/>
</dbReference>
<comment type="pathway">
    <text evidence="8">Carbohydrate biosynthesis; gluconeogenesis.</text>
</comment>
<dbReference type="Proteomes" id="UP000013523">
    <property type="component" value="Chromosome"/>
</dbReference>